<dbReference type="PROSITE" id="PS51459">
    <property type="entry name" value="FIDO"/>
    <property type="match status" value="1"/>
</dbReference>
<dbReference type="PANTHER" id="PTHR35810:SF1">
    <property type="entry name" value="CYTOPLASMIC PROTEIN"/>
    <property type="match status" value="1"/>
</dbReference>
<evidence type="ECO:0000313" key="2">
    <source>
        <dbReference type="EMBL" id="TCE44787.1"/>
    </source>
</evidence>
<evidence type="ECO:0000259" key="1">
    <source>
        <dbReference type="PROSITE" id="PS51459"/>
    </source>
</evidence>
<dbReference type="Pfam" id="PF02661">
    <property type="entry name" value="Fic"/>
    <property type="match status" value="1"/>
</dbReference>
<dbReference type="InterPro" id="IPR011204">
    <property type="entry name" value="Virulence_RhuM-like"/>
</dbReference>
<proteinExistence type="predicted"/>
<dbReference type="InterPro" id="IPR003812">
    <property type="entry name" value="Fido"/>
</dbReference>
<dbReference type="SUPFAM" id="SSF140931">
    <property type="entry name" value="Fic-like"/>
    <property type="match status" value="1"/>
</dbReference>
<dbReference type="Proteomes" id="UP000293319">
    <property type="component" value="Unassembled WGS sequence"/>
</dbReference>
<dbReference type="EMBL" id="SHQV01000012">
    <property type="protein sequence ID" value="TCE44787.1"/>
    <property type="molecule type" value="Genomic_DNA"/>
</dbReference>
<organism evidence="2 3">
    <name type="scientific">Bifidobacterium longum subsp. longum</name>
    <dbReference type="NCBI Taxonomy" id="1679"/>
    <lineage>
        <taxon>Bacteria</taxon>
        <taxon>Bacillati</taxon>
        <taxon>Actinomycetota</taxon>
        <taxon>Actinomycetes</taxon>
        <taxon>Bifidobacteriales</taxon>
        <taxon>Bifidobacteriaceae</taxon>
        <taxon>Bifidobacterium</taxon>
    </lineage>
</organism>
<dbReference type="Pfam" id="PF13310">
    <property type="entry name" value="Virulence_RhuM"/>
    <property type="match status" value="1"/>
</dbReference>
<dbReference type="InterPro" id="IPR053737">
    <property type="entry name" value="Type_II_TA_Toxin"/>
</dbReference>
<evidence type="ECO:0000313" key="3">
    <source>
        <dbReference type="Proteomes" id="UP000293319"/>
    </source>
</evidence>
<dbReference type="Gene3D" id="1.20.120.1870">
    <property type="entry name" value="Fic/DOC protein, Fido domain"/>
    <property type="match status" value="1"/>
</dbReference>
<feature type="domain" description="Fido" evidence="1">
    <location>
        <begin position="83"/>
        <end position="193"/>
    </location>
</feature>
<reference evidence="2 3" key="1">
    <citation type="journal article" date="2018" name="Sci. Rep.">
        <title>Genomic diversity and distribution of Bifidobacterium longum subsp. longum across the human lifespan.</title>
        <authorList>
            <person name="Odamaki T."/>
            <person name="Bottacini F."/>
            <person name="Kato K."/>
            <person name="Mitsuyama E."/>
            <person name="Yoshida K."/>
            <person name="Horigome A."/>
            <person name="Xiao J.Z."/>
            <person name="van Sinderen D."/>
        </authorList>
    </citation>
    <scope>NUCLEOTIDE SEQUENCE [LARGE SCALE GENOMIC DNA]</scope>
    <source>
        <strain evidence="2 3">MCC10044</strain>
    </source>
</reference>
<protein>
    <recommendedName>
        <fullName evidence="1">Fido domain-containing protein</fullName>
    </recommendedName>
</protein>
<dbReference type="PANTHER" id="PTHR35810">
    <property type="entry name" value="CYTOPLASMIC PROTEIN-RELATED"/>
    <property type="match status" value="1"/>
</dbReference>
<accession>A0AB74HCR1</accession>
<comment type="caution">
    <text evidence="2">The sequence shown here is derived from an EMBL/GenBank/DDBJ whole genome shotgun (WGS) entry which is preliminary data.</text>
</comment>
<sequence length="193" mass="21610">MILSVGYRVKSKEGIYSRRWANSVLKQHLVDGYIINRKRLDALHAVVKVLSRSTEPEIAGTAEILERYLPSLVLLNDYDTGNVPIPKGDESQWVLTYEDAMLFIRSMPFYTQSDLFGRERNGSFQGIVAGLYQTFGGEELYRSTQEKAANLLYQVVKDHPFSDGNKRCAAALFVYFLNGNSILGDDDSPACGG</sequence>
<name>A0AB74HCR1_BIFLL</name>
<dbReference type="InterPro" id="IPR036597">
    <property type="entry name" value="Fido-like_dom_sf"/>
</dbReference>
<dbReference type="AlphaFoldDB" id="A0AB74HCR1"/>
<gene>
    <name evidence="2" type="ORF">MCC10044_0846</name>
</gene>